<dbReference type="Gene3D" id="3.30.559.30">
    <property type="entry name" value="Nonribosomal peptide synthetase, condensation domain"/>
    <property type="match status" value="1"/>
</dbReference>
<dbReference type="Pfam" id="PF00550">
    <property type="entry name" value="PP-binding"/>
    <property type="match status" value="1"/>
</dbReference>
<sequence>MTAQQPPGARGPEPAPAPQRKKSQLEDILPLSPLQQGLFFHALYGTATDGDAGRGAGPGTARDVYTAQIVFDLRGPLDTAALRAAAAALLRRHANLRAGFRQRKEGSPVQVVHREVRLPWEDVDLTRLPDGAAREAEAEAVAARERARPFDMARPPLLRFVLIRMAEDRHRMVFTNHHILLDGWSTPVLQTELFALYLANGDDTGMPRVAPYKNYLAWLAKQDRAAAEDAWRRNLDGLDGPTLVAPGAGEPADPVPGRVRLRLTEELTAALNARARAQGVTLNTVLQLAWGVLLGRLTGATDVVFGAAVSGRPPELPGVEQMIGLFINTLPVRVRVRPADTVADALARLQREQADLMAHHHLGLADIQRLAGTGPLFDTMTVLENYPFDPDAAGTDLGGLTLHDVDGHDATHYPLTLAAVPGRRLSLRLDHRADLYGAADAERLAARLVRVLEAIAGRPSLPLGRIDVIDAGERDLVLRAWQGPVTSRPPGTITARFAERLAETPDAPAVRTADGRDITFAGLDARANRLAHRLAGLGVGYETPVAMLLERSADVIVASLAVLKAGGVYAPVHHGYPPERLAWAVAEVNAPVLLVDTATRERAAALAGTTQILAVDDDPETALRPATAPDVAVHPEQLACVLFTSGSTGVPKGVMLRHRDALDLTTDGRLRGGAHDRVLVHSPHAFDASIYEMWTPILHGGTAVVAPPGHLDGEAFESLVAAHGVTGLFLTTTLFNLVADERPHAFAGLREVLTGGEAGAPAAIRKVLAACPDTEVGNVYGPTEATTYTTVTGQRGPLADPAETSAVLGRPIDDMRVYVLDAGLRPVPPGVVGEAYIAGAGLGRGYLRRPGLTAGRYVADPYGAPGDRMYRTGDLVRWRPGGVLEYVDRADFQVKVRGFRIELGEVEAAVAAHPAVANVAVVAREDRPGDKRLVAYVVPAAGASVEGLRAHVAARLPEYMVPAAFVALPTFPVGPNGKLDRRALPVPDHGGAAAGRDPRTPEEELLCGLFADVLGVERAGADVSFFDLGGDSIAALRLAGRARAAGIELTPRDVFTHQTAEALARAGDPGRQGERLGFEVLLPIRATGSRPPLFLVHPAGGLAWGYLQFRRHLGPDQPIYGLQARAFTRGELPGSVEEMADDYLAQVRSVRPHGPYHLAGWSLGGLVAYEMAVRLQAAGEEVGLLALIDAYHGQDLETERREVLPELLEAIGVDARMVAADGSPDLEQIMAVLAERGDALATLGEDDLVNVYRNYENGLVHAERYRPGPFKGDVVFFTATRGRGPGSPTGRSNWGALVGGEIEEHPLDADHHLLMEPAPAAEMGAVLAARLGALHPTGPAERGPRTEGTSR</sequence>
<keyword evidence="7" id="KW-1185">Reference proteome</keyword>
<dbReference type="Gene3D" id="3.40.50.1820">
    <property type="entry name" value="alpha/beta hydrolase"/>
    <property type="match status" value="1"/>
</dbReference>
<dbReference type="InterPro" id="IPR029058">
    <property type="entry name" value="AB_hydrolase_fold"/>
</dbReference>
<dbReference type="Pfam" id="PF00975">
    <property type="entry name" value="Thioesterase"/>
    <property type="match status" value="1"/>
</dbReference>
<dbReference type="Pfam" id="PF13193">
    <property type="entry name" value="AMP-binding_C"/>
    <property type="match status" value="1"/>
</dbReference>
<dbReference type="PROSITE" id="PS00455">
    <property type="entry name" value="AMP_BINDING"/>
    <property type="match status" value="1"/>
</dbReference>
<accession>A0ABW2CND3</accession>
<protein>
    <submittedName>
        <fullName evidence="6">Amino acid adenylation domain-containing protein</fullName>
    </submittedName>
</protein>
<dbReference type="InterPro" id="IPR036736">
    <property type="entry name" value="ACP-like_sf"/>
</dbReference>
<dbReference type="Pfam" id="PF00501">
    <property type="entry name" value="AMP-binding"/>
    <property type="match status" value="1"/>
</dbReference>
<dbReference type="Gene3D" id="3.30.559.10">
    <property type="entry name" value="Chloramphenicol acetyltransferase-like domain"/>
    <property type="match status" value="1"/>
</dbReference>
<dbReference type="SUPFAM" id="SSF52777">
    <property type="entry name" value="CoA-dependent acyltransferases"/>
    <property type="match status" value="2"/>
</dbReference>
<dbReference type="NCBIfam" id="TIGR01733">
    <property type="entry name" value="AA-adenyl-dom"/>
    <property type="match status" value="1"/>
</dbReference>
<dbReference type="Gene3D" id="2.30.38.10">
    <property type="entry name" value="Luciferase, Domain 3"/>
    <property type="match status" value="1"/>
</dbReference>
<dbReference type="PROSITE" id="PS50075">
    <property type="entry name" value="CARRIER"/>
    <property type="match status" value="1"/>
</dbReference>
<evidence type="ECO:0000313" key="7">
    <source>
        <dbReference type="Proteomes" id="UP001596380"/>
    </source>
</evidence>
<dbReference type="SUPFAM" id="SSF53474">
    <property type="entry name" value="alpha/beta-Hydrolases"/>
    <property type="match status" value="1"/>
</dbReference>
<dbReference type="InterPro" id="IPR023213">
    <property type="entry name" value="CAT-like_dom_sf"/>
</dbReference>
<dbReference type="InterPro" id="IPR020806">
    <property type="entry name" value="PKS_PP-bd"/>
</dbReference>
<comment type="caution">
    <text evidence="6">The sequence shown here is derived from an EMBL/GenBank/DDBJ whole genome shotgun (WGS) entry which is preliminary data.</text>
</comment>
<dbReference type="InterPro" id="IPR009081">
    <property type="entry name" value="PP-bd_ACP"/>
</dbReference>
<dbReference type="RefSeq" id="WP_309240086.1">
    <property type="nucleotide sequence ID" value="NZ_JBHSXS010000011.1"/>
</dbReference>
<name>A0ABW2CND3_9ACTN</name>
<dbReference type="InterPro" id="IPR010071">
    <property type="entry name" value="AA_adenyl_dom"/>
</dbReference>
<dbReference type="SMART" id="SM00823">
    <property type="entry name" value="PKS_PP"/>
    <property type="match status" value="1"/>
</dbReference>
<keyword evidence="3" id="KW-0597">Phosphoprotein</keyword>
<dbReference type="Proteomes" id="UP001596380">
    <property type="component" value="Unassembled WGS sequence"/>
</dbReference>
<evidence type="ECO:0000313" key="6">
    <source>
        <dbReference type="EMBL" id="MFC6882171.1"/>
    </source>
</evidence>
<dbReference type="EMBL" id="JBHSXS010000011">
    <property type="protein sequence ID" value="MFC6882171.1"/>
    <property type="molecule type" value="Genomic_DNA"/>
</dbReference>
<dbReference type="PROSITE" id="PS00012">
    <property type="entry name" value="PHOSPHOPANTETHEINE"/>
    <property type="match status" value="1"/>
</dbReference>
<gene>
    <name evidence="6" type="ORF">ACFQKB_20630</name>
</gene>
<dbReference type="Gene3D" id="3.40.50.980">
    <property type="match status" value="2"/>
</dbReference>
<dbReference type="InterPro" id="IPR001242">
    <property type="entry name" value="Condensation_dom"/>
</dbReference>
<dbReference type="CDD" id="cd19543">
    <property type="entry name" value="DCL_NRPS"/>
    <property type="match status" value="1"/>
</dbReference>
<dbReference type="CDD" id="cd12117">
    <property type="entry name" value="A_NRPS_Srf_like"/>
    <property type="match status" value="1"/>
</dbReference>
<dbReference type="SUPFAM" id="SSF47336">
    <property type="entry name" value="ACP-like"/>
    <property type="match status" value="1"/>
</dbReference>
<evidence type="ECO:0000256" key="1">
    <source>
        <dbReference type="ARBA" id="ARBA00001957"/>
    </source>
</evidence>
<keyword evidence="2" id="KW-0596">Phosphopantetheine</keyword>
<organism evidence="6 7">
    <name type="scientific">Actinomadura yumaensis</name>
    <dbReference type="NCBI Taxonomy" id="111807"/>
    <lineage>
        <taxon>Bacteria</taxon>
        <taxon>Bacillati</taxon>
        <taxon>Actinomycetota</taxon>
        <taxon>Actinomycetes</taxon>
        <taxon>Streptosporangiales</taxon>
        <taxon>Thermomonosporaceae</taxon>
        <taxon>Actinomadura</taxon>
    </lineage>
</organism>
<dbReference type="InterPro" id="IPR001031">
    <property type="entry name" value="Thioesterase"/>
</dbReference>
<feature type="region of interest" description="Disordered" evidence="4">
    <location>
        <begin position="1"/>
        <end position="23"/>
    </location>
</feature>
<dbReference type="PANTHER" id="PTHR45527">
    <property type="entry name" value="NONRIBOSOMAL PEPTIDE SYNTHETASE"/>
    <property type="match status" value="1"/>
</dbReference>
<evidence type="ECO:0000259" key="5">
    <source>
        <dbReference type="PROSITE" id="PS50075"/>
    </source>
</evidence>
<evidence type="ECO:0000256" key="3">
    <source>
        <dbReference type="ARBA" id="ARBA00022553"/>
    </source>
</evidence>
<feature type="domain" description="Carrier" evidence="5">
    <location>
        <begin position="997"/>
        <end position="1071"/>
    </location>
</feature>
<dbReference type="Pfam" id="PF00668">
    <property type="entry name" value="Condensation"/>
    <property type="match status" value="1"/>
</dbReference>
<dbReference type="Gene3D" id="3.30.300.30">
    <property type="match status" value="1"/>
</dbReference>
<proteinExistence type="predicted"/>
<comment type="cofactor">
    <cofactor evidence="1">
        <name>pantetheine 4'-phosphate</name>
        <dbReference type="ChEBI" id="CHEBI:47942"/>
    </cofactor>
</comment>
<dbReference type="InterPro" id="IPR020845">
    <property type="entry name" value="AMP-binding_CS"/>
</dbReference>
<reference evidence="7" key="1">
    <citation type="journal article" date="2019" name="Int. J. Syst. Evol. Microbiol.">
        <title>The Global Catalogue of Microorganisms (GCM) 10K type strain sequencing project: providing services to taxonomists for standard genome sequencing and annotation.</title>
        <authorList>
            <consortium name="The Broad Institute Genomics Platform"/>
            <consortium name="The Broad Institute Genome Sequencing Center for Infectious Disease"/>
            <person name="Wu L."/>
            <person name="Ma J."/>
        </authorList>
    </citation>
    <scope>NUCLEOTIDE SEQUENCE [LARGE SCALE GENOMIC DNA]</scope>
    <source>
        <strain evidence="7">JCM 3369</strain>
    </source>
</reference>
<dbReference type="InterPro" id="IPR000873">
    <property type="entry name" value="AMP-dep_synth/lig_dom"/>
</dbReference>
<dbReference type="InterPro" id="IPR045851">
    <property type="entry name" value="AMP-bd_C_sf"/>
</dbReference>
<dbReference type="SUPFAM" id="SSF56801">
    <property type="entry name" value="Acetyl-CoA synthetase-like"/>
    <property type="match status" value="1"/>
</dbReference>
<dbReference type="InterPro" id="IPR025110">
    <property type="entry name" value="AMP-bd_C"/>
</dbReference>
<dbReference type="InterPro" id="IPR006162">
    <property type="entry name" value="Ppantetheine_attach_site"/>
</dbReference>
<feature type="compositionally biased region" description="Low complexity" evidence="4">
    <location>
        <begin position="1"/>
        <end position="12"/>
    </location>
</feature>
<evidence type="ECO:0000256" key="2">
    <source>
        <dbReference type="ARBA" id="ARBA00022450"/>
    </source>
</evidence>
<evidence type="ECO:0000256" key="4">
    <source>
        <dbReference type="SAM" id="MobiDB-lite"/>
    </source>
</evidence>
<dbReference type="PANTHER" id="PTHR45527:SF1">
    <property type="entry name" value="FATTY ACID SYNTHASE"/>
    <property type="match status" value="1"/>
</dbReference>